<feature type="transmembrane region" description="Helical" evidence="1">
    <location>
        <begin position="409"/>
        <end position="429"/>
    </location>
</feature>
<feature type="transmembrane region" description="Helical" evidence="1">
    <location>
        <begin position="45"/>
        <end position="70"/>
    </location>
</feature>
<keyword evidence="1" id="KW-0812">Transmembrane</keyword>
<keyword evidence="1" id="KW-1133">Transmembrane helix</keyword>
<organism evidence="2 3">
    <name type="scientific">Glossina brevipalpis</name>
    <dbReference type="NCBI Taxonomy" id="37001"/>
    <lineage>
        <taxon>Eukaryota</taxon>
        <taxon>Metazoa</taxon>
        <taxon>Ecdysozoa</taxon>
        <taxon>Arthropoda</taxon>
        <taxon>Hexapoda</taxon>
        <taxon>Insecta</taxon>
        <taxon>Pterygota</taxon>
        <taxon>Neoptera</taxon>
        <taxon>Endopterygota</taxon>
        <taxon>Diptera</taxon>
        <taxon>Brachycera</taxon>
        <taxon>Muscomorpha</taxon>
        <taxon>Hippoboscoidea</taxon>
        <taxon>Glossinidae</taxon>
        <taxon>Glossina</taxon>
    </lineage>
</organism>
<dbReference type="Proteomes" id="UP000091820">
    <property type="component" value="Unassembled WGS sequence"/>
</dbReference>
<evidence type="ECO:0000256" key="1">
    <source>
        <dbReference type="SAM" id="Phobius"/>
    </source>
</evidence>
<feature type="transmembrane region" description="Helical" evidence="1">
    <location>
        <begin position="6"/>
        <end position="25"/>
    </location>
</feature>
<sequence length="751" mass="79639">MMSQQTHYIVVTLALVVVLVVVVVVKELSAADKQVSPLLSKTIEVVVVVVCNSVLISVCSAVDSLCWSSGISCFISTTPKVSITTVEDSWALLSVAVNDSLLSTITLLVLVGSSLLCVPVAVAVVVLLLIALIRVALAEASAAAARIFNVAATSSILACFLVVVAMEREGDMELLIVVVVLVLCGVTVELRGIRGGGEGSVFGLIGRLVSFACNVNDFGMVTNGTIIGCWLRNAKADGLDVTVPGMAIFSRAVADSDNICRLIVLTLLHESLVLALDPMFCLILFKAISKLLPAAPVTVVNGRFMIVVPLVPDDAFLEADKSKISEAESREGKRNSLKLHFGFSEILIPELEAAIMALMLAVEISLFLLPVTAGVLLWLGGDLTAVGTTLTLVIDGFLVTLARDNGGPITVFVLVGELSKVTGLIISFADEKRTISILGLLAWVAIGLACVVNVVTLPLGTFVLLKTVLLLLTLNPPPILIEVVSSKEAERFKRFPNCLLASLAMEAGVFRYLFELVLMGLGGLEATTVLLFAFAVEKVVKVNGVVLNKLGGNGGEAGNFEPFMQAKDFVMAEVDVLLPSLVVNVGAGILIFASNSFLEELVQLVIVAVTVVKADIVVLWYSCVSSFLAFSSLDGLVSKGISLKFVDNISNSGPNDLRAMVTLTLTGAFSSCELISVVFEVLLLCLILDALETDADFFITILWNRATTASVCNAAEIPQRVTVFFTDLNSGIVLVSVFMKSFEVRSCSSNL</sequence>
<feature type="transmembrane region" description="Helical" evidence="1">
    <location>
        <begin position="147"/>
        <end position="166"/>
    </location>
</feature>
<feature type="transmembrane region" description="Helical" evidence="1">
    <location>
        <begin position="601"/>
        <end position="621"/>
    </location>
</feature>
<keyword evidence="1" id="KW-0472">Membrane</keyword>
<keyword evidence="3" id="KW-1185">Reference proteome</keyword>
<dbReference type="EnsemblMetazoa" id="GBRI021637-RA">
    <property type="protein sequence ID" value="GBRI021637-PA"/>
    <property type="gene ID" value="GBRI021637"/>
</dbReference>
<feature type="transmembrane region" description="Helical" evidence="1">
    <location>
        <begin position="435"/>
        <end position="465"/>
    </location>
</feature>
<dbReference type="VEuPathDB" id="VectorBase:GBRI021637"/>
<feature type="transmembrane region" description="Helical" evidence="1">
    <location>
        <begin position="172"/>
        <end position="190"/>
    </location>
</feature>
<name>A0A1A9WJ17_9MUSC</name>
<proteinExistence type="predicted"/>
<accession>A0A1A9WJ17</accession>
<protein>
    <submittedName>
        <fullName evidence="2">Uncharacterized protein</fullName>
    </submittedName>
</protein>
<feature type="transmembrane region" description="Helical" evidence="1">
    <location>
        <begin position="107"/>
        <end position="135"/>
    </location>
</feature>
<feature type="transmembrane region" description="Helical" evidence="1">
    <location>
        <begin position="512"/>
        <end position="536"/>
    </location>
</feature>
<evidence type="ECO:0000313" key="3">
    <source>
        <dbReference type="Proteomes" id="UP000091820"/>
    </source>
</evidence>
<dbReference type="AlphaFoldDB" id="A0A1A9WJ17"/>
<reference evidence="2" key="2">
    <citation type="submission" date="2020-05" db="UniProtKB">
        <authorList>
            <consortium name="EnsemblMetazoa"/>
        </authorList>
    </citation>
    <scope>IDENTIFICATION</scope>
    <source>
        <strain evidence="2">IAEA</strain>
    </source>
</reference>
<evidence type="ECO:0000313" key="2">
    <source>
        <dbReference type="EnsemblMetazoa" id="GBRI021637-PA"/>
    </source>
</evidence>
<reference evidence="3" key="1">
    <citation type="submission" date="2014-03" db="EMBL/GenBank/DDBJ databases">
        <authorList>
            <person name="Aksoy S."/>
            <person name="Warren W."/>
            <person name="Wilson R.K."/>
        </authorList>
    </citation>
    <scope>NUCLEOTIDE SEQUENCE [LARGE SCALE GENOMIC DNA]</scope>
    <source>
        <strain evidence="3">IAEA</strain>
    </source>
</reference>
<feature type="transmembrane region" description="Helical" evidence="1">
    <location>
        <begin position="353"/>
        <end position="379"/>
    </location>
</feature>
<feature type="transmembrane region" description="Helical" evidence="1">
    <location>
        <begin position="576"/>
        <end position="594"/>
    </location>
</feature>